<dbReference type="STRING" id="661478.OP10G_2205"/>
<dbReference type="Gene3D" id="3.20.20.80">
    <property type="entry name" value="Glycosidases"/>
    <property type="match status" value="1"/>
</dbReference>
<reference evidence="2 3" key="1">
    <citation type="journal article" date="2014" name="PLoS ONE">
        <title>The first complete genome sequence of the class fimbriimonadia in the phylum armatimonadetes.</title>
        <authorList>
            <person name="Hu Z.Y."/>
            <person name="Wang Y.Z."/>
            <person name="Im W.T."/>
            <person name="Wang S.Y."/>
            <person name="Zhao G.P."/>
            <person name="Zheng H.J."/>
            <person name="Quan Z.X."/>
        </authorList>
    </citation>
    <scope>NUCLEOTIDE SEQUENCE [LARGE SCALE GENOMIC DNA]</scope>
    <source>
        <strain evidence="2">Gsoil 348</strain>
    </source>
</reference>
<feature type="signal peptide" evidence="1">
    <location>
        <begin position="1"/>
        <end position="21"/>
    </location>
</feature>
<name>A0A068NPW6_FIMGI</name>
<keyword evidence="1" id="KW-0732">Signal</keyword>
<keyword evidence="2" id="KW-0378">Hydrolase</keyword>
<dbReference type="AlphaFoldDB" id="A0A068NPW6"/>
<dbReference type="Proteomes" id="UP000027982">
    <property type="component" value="Chromosome"/>
</dbReference>
<dbReference type="EMBL" id="CP007139">
    <property type="protein sequence ID" value="AIE85573.1"/>
    <property type="molecule type" value="Genomic_DNA"/>
</dbReference>
<dbReference type="OrthoDB" id="9802444at2"/>
<proteinExistence type="predicted"/>
<feature type="chain" id="PRO_5001651758" evidence="1">
    <location>
        <begin position="22"/>
        <end position="765"/>
    </location>
</feature>
<organism evidence="2 3">
    <name type="scientific">Fimbriimonas ginsengisoli Gsoil 348</name>
    <dbReference type="NCBI Taxonomy" id="661478"/>
    <lineage>
        <taxon>Bacteria</taxon>
        <taxon>Bacillati</taxon>
        <taxon>Armatimonadota</taxon>
        <taxon>Fimbriimonadia</taxon>
        <taxon>Fimbriimonadales</taxon>
        <taxon>Fimbriimonadaceae</taxon>
        <taxon>Fimbriimonas</taxon>
    </lineage>
</organism>
<dbReference type="RefSeq" id="WP_025225863.1">
    <property type="nucleotide sequence ID" value="NZ_CP007139.1"/>
</dbReference>
<accession>A0A068NPW6</accession>
<gene>
    <name evidence="2" type="ORF">OP10G_2205</name>
</gene>
<dbReference type="eggNOG" id="COG3934">
    <property type="taxonomic scope" value="Bacteria"/>
</dbReference>
<dbReference type="SUPFAM" id="SSF51445">
    <property type="entry name" value="(Trans)glycosidases"/>
    <property type="match status" value="1"/>
</dbReference>
<evidence type="ECO:0000313" key="3">
    <source>
        <dbReference type="Proteomes" id="UP000027982"/>
    </source>
</evidence>
<keyword evidence="3" id="KW-1185">Reference proteome</keyword>
<evidence type="ECO:0000256" key="1">
    <source>
        <dbReference type="SAM" id="SignalP"/>
    </source>
</evidence>
<sequence>MTLSKLLAAGALLGAASLSSATPAHLRLGSDGEILAWLVSGPFPNVGALELRGTGFATDYLNGEANATAAEGRVIPMIAAERETDPRLTIKRRDGWFLGLGDRTAGIDLGTLLDGGKPGIAYLYTEIDAPRATDAKILFGSDDGAKVWLNGDLRFRKQIARGVKRDEDTVPIHLKEGRNRLLFKIEQGNGGWGLLARIVGTNGRPIRELSQSLDVLPSAGRQVLGEAWIRAAAGKPGTLDVEAAVAYDAKAVTVRRWVTRFRNEADDPMRVDRAIQRAEALTHSAAKRDADTLSAALHNGLALMHAEYARSRARLLRETQNPRPLVRTVVAREDYVHVMPGGRYFVHSNGRAFIPLGYNHNPDWPKFEEANPDRERYVPDSPDRYMAHLRENGVNTIRLMIETPQSGNLEEPIGTFSPEHVRWIDTIVLAARKHDIKLIVTPWDTFWMNLRWDRTPYNPDLGGLLKRKIDFITSPALRRQQKRRLQYLIDRWGNSGTIFSWELLNEADLWWGAKPAQLRDWIDDMSAFVRSYERKKWGRTHLLSTSFSEPMPKGDLVPVVYREKSLDYATNHLYIGASRAPKEPVGPALAIRDGVRRALSLLNDTRPFMDTENGPIDRWVESAQLDDEIFLNMSWAHLASGAAGSGLRWPYRNPHHLTEGMLHHLKNMSRFVAAVDWPSLAGVRVAVSAEGDKSAASCAFGTPKAAIAWTSGGGSLRLKWNGPAKVRCRIFNIRTGSWVSESDLFRHAGVYEIPGIAGPFSATLK</sequence>
<dbReference type="KEGG" id="fgi:OP10G_2205"/>
<dbReference type="HOGENOM" id="CLU_364773_0_0_0"/>
<evidence type="ECO:0000313" key="2">
    <source>
        <dbReference type="EMBL" id="AIE85573.1"/>
    </source>
</evidence>
<dbReference type="Gene3D" id="2.60.120.260">
    <property type="entry name" value="Galactose-binding domain-like"/>
    <property type="match status" value="1"/>
</dbReference>
<dbReference type="GO" id="GO:0016787">
    <property type="term" value="F:hydrolase activity"/>
    <property type="evidence" value="ECO:0007669"/>
    <property type="project" value="UniProtKB-KW"/>
</dbReference>
<protein>
    <submittedName>
        <fullName evidence="2">(1-4)-beta-mannan endohydrolase</fullName>
    </submittedName>
</protein>
<dbReference type="InterPro" id="IPR017853">
    <property type="entry name" value="GH"/>
</dbReference>